<evidence type="ECO:0000256" key="1">
    <source>
        <dbReference type="SAM" id="MobiDB-lite"/>
    </source>
</evidence>
<proteinExistence type="predicted"/>
<feature type="compositionally biased region" description="Basic and acidic residues" evidence="1">
    <location>
        <begin position="23"/>
        <end position="33"/>
    </location>
</feature>
<comment type="caution">
    <text evidence="3">The sequence shown here is derived from an EMBL/GenBank/DDBJ whole genome shotgun (WGS) entry which is preliminary data.</text>
</comment>
<dbReference type="EMBL" id="QKYD01000031">
    <property type="protein sequence ID" value="REI24574.1"/>
    <property type="molecule type" value="Genomic_DNA"/>
</dbReference>
<dbReference type="RefSeq" id="WP_115856617.1">
    <property type="nucleotide sequence ID" value="NZ_CAJUZR010000031.1"/>
</dbReference>
<dbReference type="Proteomes" id="UP000597038">
    <property type="component" value="Unassembled WGS sequence"/>
</dbReference>
<evidence type="ECO:0000313" key="5">
    <source>
        <dbReference type="Proteomes" id="UP000597038"/>
    </source>
</evidence>
<evidence type="ECO:0000313" key="2">
    <source>
        <dbReference type="EMBL" id="MBH9579942.1"/>
    </source>
</evidence>
<accession>A0AAX1RZ18</accession>
<protein>
    <submittedName>
        <fullName evidence="3">Uncharacterized protein</fullName>
    </submittedName>
</protein>
<name>A0AAX1RZ18_9STAP</name>
<dbReference type="EMBL" id="JAEDAQ010000001">
    <property type="protein sequence ID" value="MBH9579942.1"/>
    <property type="molecule type" value="Genomic_DNA"/>
</dbReference>
<feature type="region of interest" description="Disordered" evidence="1">
    <location>
        <begin position="1"/>
        <end position="63"/>
    </location>
</feature>
<evidence type="ECO:0000313" key="3">
    <source>
        <dbReference type="EMBL" id="REI24574.1"/>
    </source>
</evidence>
<reference evidence="2 5" key="2">
    <citation type="submission" date="2020-12" db="EMBL/GenBank/DDBJ databases">
        <title>Genomic analysis of Staphylococcus felis from a cat with skin infection.</title>
        <authorList>
            <person name="Aslantas O."/>
            <person name="Keskin O."/>
            <person name="Buyukaltay K."/>
            <person name="Gullu Yucetepe A."/>
        </authorList>
    </citation>
    <scope>NUCLEOTIDE SEQUENCE [LARGE SCALE GENOMIC DNA]</scope>
    <source>
        <strain evidence="2 5">HARRANVET</strain>
    </source>
</reference>
<reference evidence="3 4" key="1">
    <citation type="journal article" date="2018" name="Vet. Microbiol.">
        <title>Characterisation of Staphylococcus felis isolated from cats using whole genome sequencing.</title>
        <authorList>
            <person name="Worthing K."/>
            <person name="Pang S."/>
            <person name="Trott D.J."/>
            <person name="Abraham S."/>
            <person name="Coombs G.W."/>
            <person name="Jordan D."/>
            <person name="McIntyre L."/>
            <person name="Davies M.R."/>
            <person name="Norris J."/>
        </authorList>
    </citation>
    <scope>NUCLEOTIDE SEQUENCE [LARGE SCALE GENOMIC DNA]</scope>
    <source>
        <strain evidence="3 4">F25</strain>
    </source>
</reference>
<dbReference type="Proteomes" id="UP000256337">
    <property type="component" value="Unassembled WGS sequence"/>
</dbReference>
<sequence>MKKDNDKTNINKKTPGHLGGEPGGEKRSNEPTRKSFNNRTTEFKEPTEATMESLFGKDFKKQN</sequence>
<keyword evidence="5" id="KW-1185">Reference proteome</keyword>
<evidence type="ECO:0000313" key="4">
    <source>
        <dbReference type="Proteomes" id="UP000256337"/>
    </source>
</evidence>
<dbReference type="AlphaFoldDB" id="A0AAX1RZ18"/>
<gene>
    <name evidence="3" type="ORF">DOS76_01755</name>
    <name evidence="2" type="ORF">I9026_00910</name>
</gene>
<organism evidence="3 4">
    <name type="scientific">Staphylococcus felis</name>
    <dbReference type="NCBI Taxonomy" id="46127"/>
    <lineage>
        <taxon>Bacteria</taxon>
        <taxon>Bacillati</taxon>
        <taxon>Bacillota</taxon>
        <taxon>Bacilli</taxon>
        <taxon>Bacillales</taxon>
        <taxon>Staphylococcaceae</taxon>
        <taxon>Staphylococcus</taxon>
    </lineage>
</organism>